<dbReference type="AlphaFoldDB" id="A0A976FRP7"/>
<feature type="compositionally biased region" description="Low complexity" evidence="1">
    <location>
        <begin position="235"/>
        <end position="247"/>
    </location>
</feature>
<proteinExistence type="predicted"/>
<feature type="region of interest" description="Disordered" evidence="1">
    <location>
        <begin position="212"/>
        <end position="247"/>
    </location>
</feature>
<accession>A0A976FRP7</accession>
<protein>
    <submittedName>
        <fullName evidence="2">Uncharacterized protein</fullName>
    </submittedName>
</protein>
<dbReference type="GeneID" id="94350075"/>
<dbReference type="KEGG" id="blac:94350075"/>
<comment type="caution">
    <text evidence="2">The sequence shown here is derived from an EMBL/GenBank/DDBJ whole genome shotgun (WGS) entry which is preliminary data.</text>
</comment>
<dbReference type="RefSeq" id="XP_067820850.1">
    <property type="nucleotide sequence ID" value="XM_067964404.1"/>
</dbReference>
<dbReference type="EMBL" id="SHOA02000004">
    <property type="protein sequence ID" value="TDH71351.1"/>
    <property type="molecule type" value="Genomic_DNA"/>
</dbReference>
<evidence type="ECO:0000256" key="1">
    <source>
        <dbReference type="SAM" id="MobiDB-lite"/>
    </source>
</evidence>
<gene>
    <name evidence="2" type="ORF">CCR75_006334</name>
</gene>
<evidence type="ECO:0000313" key="3">
    <source>
        <dbReference type="Proteomes" id="UP000294530"/>
    </source>
</evidence>
<sequence length="508" mass="54517">MLNLRDIYVTSDEKSSMSSYSKALRSEIGLRKEGRHVRLRCFEYAAVPALKLGNRAVVMHLILIVEERHIGVSHSIRSASFTDTNEGFFFDDYKCPILTNILHYELYSSNARQIVGSEWQSPFGQYRTSSPSSVPMVCFLFKCALVAFAAAAATAEEEVPNPLFVALQANNDIGDITVEANPNLTPANSNAQSLSSPFETTTTAAISDSISNVTTEMELPPETPDDADGSDNSVSDADSPAPSVTSSASTDVTAFSVALASLTTVVRRIVLTLTTKGSQSMCVNQLSVVISACIYSLFNSKINEFYTQFTTSPAIAKATAITVVDIDEAAELALAESDELSVLFLVSIRRLLVAFETLETSSSVVPAALAVALRAELVASLTSFVTELIAEFVAFVAASVAPFTTPLSAFVAVLVTESAALSTRASSTLSSAATTAAKAMKAMQDKTRIICLMQMKVVLACKVGNDERKKPFLALATRKGAERSRKGFEARSGTKSVKLVYLESQKWS</sequence>
<keyword evidence="3" id="KW-1185">Reference proteome</keyword>
<reference evidence="2 3" key="1">
    <citation type="journal article" date="2021" name="Genome Biol.">
        <title>AFLAP: assembly-free linkage analysis pipeline using k-mers from genome sequencing data.</title>
        <authorList>
            <person name="Fletcher K."/>
            <person name="Zhang L."/>
            <person name="Gil J."/>
            <person name="Han R."/>
            <person name="Cavanaugh K."/>
            <person name="Michelmore R."/>
        </authorList>
    </citation>
    <scope>NUCLEOTIDE SEQUENCE [LARGE SCALE GENOMIC DNA]</scope>
    <source>
        <strain evidence="2 3">SF5</strain>
    </source>
</reference>
<dbReference type="Proteomes" id="UP000294530">
    <property type="component" value="Unassembled WGS sequence"/>
</dbReference>
<name>A0A976FRP7_BRELC</name>
<organism evidence="2 3">
    <name type="scientific">Bremia lactucae</name>
    <name type="common">Lettuce downy mildew</name>
    <dbReference type="NCBI Taxonomy" id="4779"/>
    <lineage>
        <taxon>Eukaryota</taxon>
        <taxon>Sar</taxon>
        <taxon>Stramenopiles</taxon>
        <taxon>Oomycota</taxon>
        <taxon>Peronosporomycetes</taxon>
        <taxon>Peronosporales</taxon>
        <taxon>Peronosporaceae</taxon>
        <taxon>Bremia</taxon>
    </lineage>
</organism>
<evidence type="ECO:0000313" key="2">
    <source>
        <dbReference type="EMBL" id="TDH71351.1"/>
    </source>
</evidence>